<comment type="caution">
    <text evidence="2">The sequence shown here is derived from an EMBL/GenBank/DDBJ whole genome shotgun (WGS) entry which is preliminary data.</text>
</comment>
<sequence>MAPVAEGPHRVCPTFVGECCTCLDVQITMQCVRAGYDGYCRMCPVDLVMDLPQISRLLPPEFAVDAWPLAERLIGSRQGSRDVQEGRLLRWRARIDRLTWDEIRWTPYDTPGIQALIPNWMRSQGEVHTWRSAVPVVCFIRQYGGEQPVPRHPVDVTRFMNSTARGDDVWWPTRLQTWYDRWGRRRSPEVMVTVHACGDQRGTRQYYDWYVGAAAGIRFLTRVVDLNDPRWNMAPPNLPAEHVHARDELTMPDDAPAPRRRTTREPPPRMAVPARGRVRCRDQCRRTRMLLAGAAAHMDEERAEEEQEYAEQEEVGPGDEAHDQAGGDVGGEAAHPDLGFQSPFRSGSPSAFISFSPKPARQFPSPYHAETSSGPQIVHEQQGEFTPQTQDQAGLDVAY</sequence>
<feature type="compositionally biased region" description="Polar residues" evidence="1">
    <location>
        <begin position="383"/>
        <end position="392"/>
    </location>
</feature>
<feature type="region of interest" description="Disordered" evidence="1">
    <location>
        <begin position="295"/>
        <end position="399"/>
    </location>
</feature>
<proteinExistence type="predicted"/>
<evidence type="ECO:0000313" key="3">
    <source>
        <dbReference type="Proteomes" id="UP001341840"/>
    </source>
</evidence>
<reference evidence="2 3" key="1">
    <citation type="journal article" date="2023" name="Plants (Basel)">
        <title>Bridging the Gap: Combining Genomics and Transcriptomics Approaches to Understand Stylosanthes scabra, an Orphan Legume from the Brazilian Caatinga.</title>
        <authorList>
            <person name="Ferreira-Neto J.R.C."/>
            <person name="da Silva M.D."/>
            <person name="Binneck E."/>
            <person name="de Melo N.F."/>
            <person name="da Silva R.H."/>
            <person name="de Melo A.L.T.M."/>
            <person name="Pandolfi V."/>
            <person name="Bustamante F.O."/>
            <person name="Brasileiro-Vidal A.C."/>
            <person name="Benko-Iseppon A.M."/>
        </authorList>
    </citation>
    <scope>NUCLEOTIDE SEQUENCE [LARGE SCALE GENOMIC DNA]</scope>
    <source>
        <tissue evidence="2">Leaves</tissue>
    </source>
</reference>
<accession>A0ABU6TIW0</accession>
<organism evidence="2 3">
    <name type="scientific">Stylosanthes scabra</name>
    <dbReference type="NCBI Taxonomy" id="79078"/>
    <lineage>
        <taxon>Eukaryota</taxon>
        <taxon>Viridiplantae</taxon>
        <taxon>Streptophyta</taxon>
        <taxon>Embryophyta</taxon>
        <taxon>Tracheophyta</taxon>
        <taxon>Spermatophyta</taxon>
        <taxon>Magnoliopsida</taxon>
        <taxon>eudicotyledons</taxon>
        <taxon>Gunneridae</taxon>
        <taxon>Pentapetalae</taxon>
        <taxon>rosids</taxon>
        <taxon>fabids</taxon>
        <taxon>Fabales</taxon>
        <taxon>Fabaceae</taxon>
        <taxon>Papilionoideae</taxon>
        <taxon>50 kb inversion clade</taxon>
        <taxon>dalbergioids sensu lato</taxon>
        <taxon>Dalbergieae</taxon>
        <taxon>Pterocarpus clade</taxon>
        <taxon>Stylosanthes</taxon>
    </lineage>
</organism>
<feature type="compositionally biased region" description="Polar residues" evidence="1">
    <location>
        <begin position="343"/>
        <end position="353"/>
    </location>
</feature>
<dbReference type="EMBL" id="JASCZI010090922">
    <property type="protein sequence ID" value="MED6147813.1"/>
    <property type="molecule type" value="Genomic_DNA"/>
</dbReference>
<evidence type="ECO:0000256" key="1">
    <source>
        <dbReference type="SAM" id="MobiDB-lite"/>
    </source>
</evidence>
<name>A0ABU6TIW0_9FABA</name>
<evidence type="ECO:0008006" key="4">
    <source>
        <dbReference type="Google" id="ProtNLM"/>
    </source>
</evidence>
<gene>
    <name evidence="2" type="ORF">PIB30_047278</name>
</gene>
<feature type="region of interest" description="Disordered" evidence="1">
    <location>
        <begin position="242"/>
        <end position="276"/>
    </location>
</feature>
<protein>
    <recommendedName>
        <fullName evidence="4">Aminotransferase-like plant mobile domain-containing protein</fullName>
    </recommendedName>
</protein>
<keyword evidence="3" id="KW-1185">Reference proteome</keyword>
<dbReference type="Proteomes" id="UP001341840">
    <property type="component" value="Unassembled WGS sequence"/>
</dbReference>
<evidence type="ECO:0000313" key="2">
    <source>
        <dbReference type="EMBL" id="MED6147813.1"/>
    </source>
</evidence>
<feature type="compositionally biased region" description="Acidic residues" evidence="1">
    <location>
        <begin position="301"/>
        <end position="317"/>
    </location>
</feature>